<dbReference type="GO" id="GO:0006801">
    <property type="term" value="P:superoxide metabolic process"/>
    <property type="evidence" value="ECO:0007669"/>
    <property type="project" value="InterPro"/>
</dbReference>
<reference evidence="9 10" key="2">
    <citation type="journal article" date="2015" name="J. Virol.">
        <title>Evolution of and evolutionary relationships between extant vaccinia virus strains.</title>
        <authorList>
            <person name="Qin L."/>
            <person name="Favis N."/>
            <person name="Famulski J."/>
            <person name="Evans D.H."/>
        </authorList>
    </citation>
    <scope>NUCLEOTIDE SEQUENCE [LARGE SCALE GENOMIC DNA]</scope>
    <source>
        <strain evidence="5">Tashkent</strain>
    </source>
</reference>
<evidence type="ECO:0000313" key="7">
    <source>
        <dbReference type="Proteomes" id="UP000126037"/>
    </source>
</evidence>
<dbReference type="Proteomes" id="UP000153808">
    <property type="component" value="Segment"/>
</dbReference>
<evidence type="ECO:0000313" key="5">
    <source>
        <dbReference type="EMBL" id="AIX99496.1"/>
    </source>
</evidence>
<organism evidence="5 9">
    <name type="scientific">Vaccinia virus</name>
    <name type="common">VACV</name>
    <name type="synonym">Orthopoxvirus vaccinia</name>
    <dbReference type="NCBI Taxonomy" id="10245"/>
    <lineage>
        <taxon>Viruses</taxon>
        <taxon>Varidnaviria</taxon>
        <taxon>Bamfordvirae</taxon>
        <taxon>Nucleocytoviricota</taxon>
        <taxon>Pokkesviricetes</taxon>
        <taxon>Chitovirales</taxon>
        <taxon>Poxviridae</taxon>
        <taxon>Chordopoxvirinae</taxon>
        <taxon>Orthopoxvirus</taxon>
    </lineage>
</organism>
<accession>A0A0A1CRE5</accession>
<proteinExistence type="predicted"/>
<evidence type="ECO:0000256" key="2">
    <source>
        <dbReference type="ARBA" id="ARBA00023200"/>
    </source>
</evidence>
<dbReference type="Proteomes" id="UP000181110">
    <property type="component" value="Segment"/>
</dbReference>
<dbReference type="SUPFAM" id="SSF49329">
    <property type="entry name" value="Cu,Zn superoxide dismutase-like"/>
    <property type="match status" value="1"/>
</dbReference>
<evidence type="ECO:0000313" key="9">
    <source>
        <dbReference type="Proteomes" id="UP000153808"/>
    </source>
</evidence>
<sequence>MAVCIIDHDNIRGVIYFEPVHGKDKVLGSVIGLKSGTYSLIIHRYGDISRGCDSIGSPEIFIGNIFVNRYGVAYVYLDTDVNISTIIGKALSISKNDQRLACGVIGISYINEKIIHFLTINENGV</sequence>
<dbReference type="GO" id="GO:0046872">
    <property type="term" value="F:metal ion binding"/>
    <property type="evidence" value="ECO:0007669"/>
    <property type="project" value="InterPro"/>
</dbReference>
<dbReference type="Proteomes" id="UP000126037">
    <property type="component" value="Segment"/>
</dbReference>
<evidence type="ECO:0000313" key="4">
    <source>
        <dbReference type="EMBL" id="AIX99291.1"/>
    </source>
</evidence>
<evidence type="ECO:0000313" key="6">
    <source>
        <dbReference type="EMBL" id="ALF36328.1"/>
    </source>
</evidence>
<evidence type="ECO:0000313" key="8">
    <source>
        <dbReference type="Proteomes" id="UP000147474"/>
    </source>
</evidence>
<evidence type="ECO:0000256" key="1">
    <source>
        <dbReference type="ARBA" id="ARBA00004192"/>
    </source>
</evidence>
<dbReference type="SMR" id="A0A0A1CRE5"/>
<comment type="subcellular location">
    <subcellularLocation>
        <location evidence="1">Host cytoplasm</location>
    </subcellularLocation>
</comment>
<protein>
    <submittedName>
        <fullName evidence="3">Inactive Cu-Zn superoxide dismutase-like in virion</fullName>
    </submittedName>
    <submittedName>
        <fullName evidence="5">Inactive Cu-Zn superoxide dismutase-like protein</fullName>
    </submittedName>
</protein>
<reference evidence="3 7" key="1">
    <citation type="submission" date="2013-05" db="EMBL/GenBank/DDBJ databases">
        <title>Full-genome sequencing and phylogenetic analysis of Serro 2, a Brazilian naturally-circulating human Vaccinia virus.</title>
        <authorList>
            <person name="de Souza Trindade G."/>
            <person name="Emerson G."/>
            <person name="Sammons S."/>
            <person name="Frace M."/>
            <person name="Govil D."/>
            <person name="Mota B.E.F."/>
            <person name="Abrahao J.S."/>
            <person name="Olsen-Rasmussen M."/>
            <person name="Goldsmith C.S."/>
            <person name="Li Y."/>
            <person name="Carroll D."/>
            <person name="da Fonseca F.G."/>
            <person name="Kroon E."/>
            <person name="Damon I."/>
        </authorList>
    </citation>
    <scope>NUCLEOTIDE SEQUENCE [LARGE SCALE GENOMIC DNA]</scope>
    <source>
        <strain evidence="3">Brazil Serro 2</strain>
    </source>
</reference>
<dbReference type="Proteomes" id="UP000147474">
    <property type="component" value="Segment"/>
</dbReference>
<keyword evidence="2" id="KW-1035">Host cytoplasm</keyword>
<evidence type="ECO:0000313" key="10">
    <source>
        <dbReference type="Proteomes" id="UP000181110"/>
    </source>
</evidence>
<dbReference type="Gene3D" id="2.60.40.200">
    <property type="entry name" value="Superoxide dismutase, copper/zinc binding domain"/>
    <property type="match status" value="1"/>
</dbReference>
<dbReference type="EMBL" id="KM044309">
    <property type="protein sequence ID" value="AIX99291.1"/>
    <property type="molecule type" value="Genomic_DNA"/>
</dbReference>
<dbReference type="EMBL" id="KF179385">
    <property type="protein sequence ID" value="AHB35808.1"/>
    <property type="molecule type" value="Genomic_DNA"/>
</dbReference>
<dbReference type="EMBL" id="KT013210">
    <property type="protein sequence ID" value="ALF36328.1"/>
    <property type="molecule type" value="Genomic_DNA"/>
</dbReference>
<gene>
    <name evidence="3" type="primary">VACV_BRZ_SERRO2_168</name>
    <name evidence="4" type="ORF">VAC_TKT3_162</name>
    <name evidence="5" type="ORF">VAC_TKT4_162</name>
    <name evidence="6" type="ORF">VACV_CTGV_CM01_171</name>
</gene>
<name>A0A0A1CRE5_VACCV</name>
<dbReference type="GO" id="GO:0030430">
    <property type="term" value="C:host cell cytoplasm"/>
    <property type="evidence" value="ECO:0007669"/>
    <property type="project" value="UniProtKB-SubCell"/>
</dbReference>
<dbReference type="InterPro" id="IPR036423">
    <property type="entry name" value="SOD-like_Cu/Zn_dom_sf"/>
</dbReference>
<reference evidence="6 8" key="3">
    <citation type="journal article" date="2015" name="J. Virol.">
        <title>Genomic Analysis, Phenotype, and Virulence of the Historical Brazilian Smallpox Vaccine Strain IOC: Implications for the Origins and Evolutionary Relationships of Vaccinia Virus.</title>
        <authorList>
            <person name="Medaglia M.L."/>
            <person name="Moussatche N."/>
            <person name="Nitsche A."/>
            <person name="Dabrowski P.W."/>
            <person name="Li Y."/>
            <person name="Damon I.K."/>
            <person name="Lucas C.G."/>
            <person name="Arruda L.B."/>
            <person name="Damaso C.R."/>
        </authorList>
    </citation>
    <scope>NUCLEOTIDE SEQUENCE [LARGE SCALE GENOMIC DNA]</scope>
    <source>
        <strain evidence="6">Cantagalo</strain>
    </source>
</reference>
<dbReference type="EMBL" id="KM044310">
    <property type="protein sequence ID" value="AIX99496.1"/>
    <property type="molecule type" value="Genomic_DNA"/>
</dbReference>
<evidence type="ECO:0000313" key="3">
    <source>
        <dbReference type="EMBL" id="AHB35808.1"/>
    </source>
</evidence>